<sequence length="1301" mass="143062">MKRPIALPQRGSTGLARLEQGRVDPADMGRYRVPHRLVCILDRQCAAVAGLHDRPIHGLACALSNDQVSVVVLTMPGASPTTAPTQAADLAPACIDSIRYLHMPPGVQAEDGATAIEWIKAALRVFKPSAVFIAADTKNALVAAAGARELGLPYYYELRSPVSVQLEDSAAALVAMAAHACISEDTAGTAPDMVRPALTAILSQALTTGASGSVQQDRQAVAAHESLRHLRVAAVMDEFTRASYAPECELLQLTPDAALTELERFQPELLFIESAWRGKDDLWGNKVASRARELLAILAWCKAHRVPTVFWNKEDPVHFDTFISTATLFDHVFTTDIDCIARYKNALGHARVYLLPFAAQPSCHNPVETGQRKDAFCFAGAYYTRYPERIKDLENYIAELPAFRPLEIFDRNFGKQDLNYQFPPVYRPFIVGTLAFHEIDKAYKGYRYAVNLNSIKQSQSMYARRVYELLACNTLVVSNFSRGIGLMFGDLVISTDNAKHMLARLRRLDGHDGAKVRLAALRKVMLEHTYADRLQYVASKALQLPPGRRLPTMVVAAYAADQAAQRILLAHVARQTYRHCRLILVYEGEAPSVPAGVRSIPASVAETLRLPGLLRQGEWLAPMLAQDYYGPNYLLDLALGTTYAQVKLVGKLAHFAVEDGIAVLQQPDAAYRPAPALPLRASAAAGELLPDQSLRGWLSCLCRAPSSEWPAVPGLALDPFNYCRDAQMGELCVIAPQVDDMALDSGLSMERMLTLAEGIAAGPSAAVRGDGMDASQFAAHFGPLRHDGIEAQLRGANWRITSRLGDGKHDYLYAGHDLTPAQLGVRDELKTHFMLGPGMNLSLVIYFMNSAKERVHHAILTPNANHTTAIPENTSYIRLGLRVHGSGESDIAGLAWGHRTAAPSLVIGQQEFLLVTNQYPAYDALYSNAFVHSRVSAYRQYGVRADVFCLNQGVAPHYREFEETAVISGNPHALKQLLDHSRYHTILVHFLDPAMWQVLQQYADTHRIIVWAHGSDIQAWHRRAFLYPGAAERQHAQRLCKVRSSFWHGLLSCPPATLRVVFVSRSFADEVMEDLGLRLPDALYRVIHNPIDTELFAWHPKSADQRLKILSIRPYASAVYANDVMVQVILALARHAWFDTLEFRLVGDGVLFAATVAPLRGLRNVIIEQGFLPQAEIAALHRSHGIFLCPTRTDTQGVSRDEAMSSGLVAVSNAVAAVPEFVDDSCGMLVPPEDVQAMAAAIERLVADPALFLALSANAAQRVRRQSAKHKMTRRELELIKPDIGTGPALEPVPGEPESSA</sequence>
<accession>A0ABX0MZ52</accession>
<proteinExistence type="predicted"/>
<reference evidence="3 4" key="1">
    <citation type="submission" date="2019-10" db="EMBL/GenBank/DDBJ databases">
        <title>Taxonomy of Antarctic Massilia spp.: description of Massilia rubra sp. nov., Massilia aquatica sp. nov., Massilia mucilaginosa sp. nov., Massilia frigida sp. nov. isolated from streams, lakes and regoliths.</title>
        <authorList>
            <person name="Holochova P."/>
            <person name="Sedlacek I."/>
            <person name="Kralova S."/>
            <person name="Maslanova I."/>
            <person name="Busse H.-J."/>
            <person name="Stankova E."/>
            <person name="Vrbovska V."/>
            <person name="Kovarovic V."/>
            <person name="Bartak M."/>
            <person name="Svec P."/>
            <person name="Pantucek R."/>
        </authorList>
    </citation>
    <scope>NUCLEOTIDE SEQUENCE [LARGE SCALE GENOMIC DNA]</scope>
    <source>
        <strain evidence="3 4">CCM 8694</strain>
    </source>
</reference>
<comment type="caution">
    <text evidence="3">The sequence shown here is derived from an EMBL/GenBank/DDBJ whole genome shotgun (WGS) entry which is preliminary data.</text>
</comment>
<dbReference type="CDD" id="cd03801">
    <property type="entry name" value="GT4_PimA-like"/>
    <property type="match status" value="1"/>
</dbReference>
<feature type="region of interest" description="Disordered" evidence="1">
    <location>
        <begin position="1281"/>
        <end position="1301"/>
    </location>
</feature>
<dbReference type="PANTHER" id="PTHR12526">
    <property type="entry name" value="GLYCOSYLTRANSFERASE"/>
    <property type="match status" value="1"/>
</dbReference>
<evidence type="ECO:0000259" key="2">
    <source>
        <dbReference type="Pfam" id="PF13524"/>
    </source>
</evidence>
<dbReference type="Gene3D" id="3.40.50.2000">
    <property type="entry name" value="Glycogen Phosphorylase B"/>
    <property type="match status" value="2"/>
</dbReference>
<organism evidence="3 4">
    <name type="scientific">Massilia genomosp. 1</name>
    <dbReference type="NCBI Taxonomy" id="2609280"/>
    <lineage>
        <taxon>Bacteria</taxon>
        <taxon>Pseudomonadati</taxon>
        <taxon>Pseudomonadota</taxon>
        <taxon>Betaproteobacteria</taxon>
        <taxon>Burkholderiales</taxon>
        <taxon>Oxalobacteraceae</taxon>
        <taxon>Telluria group</taxon>
        <taxon>Massilia</taxon>
    </lineage>
</organism>
<feature type="domain" description="Spore protein YkvP/CgeB glycosyl transferase-like" evidence="2">
    <location>
        <begin position="432"/>
        <end position="537"/>
    </location>
</feature>
<dbReference type="RefSeq" id="WP_167238929.1">
    <property type="nucleotide sequence ID" value="NZ_WHJF01000066.1"/>
</dbReference>
<evidence type="ECO:0000256" key="1">
    <source>
        <dbReference type="SAM" id="MobiDB-lite"/>
    </source>
</evidence>
<dbReference type="Pfam" id="PF13524">
    <property type="entry name" value="Glyco_trans_1_2"/>
    <property type="match status" value="1"/>
</dbReference>
<dbReference type="PANTHER" id="PTHR12526:SF636">
    <property type="entry name" value="BLL3647 PROTEIN"/>
    <property type="match status" value="1"/>
</dbReference>
<evidence type="ECO:0000313" key="4">
    <source>
        <dbReference type="Proteomes" id="UP000610594"/>
    </source>
</evidence>
<dbReference type="Pfam" id="PF13692">
    <property type="entry name" value="Glyco_trans_1_4"/>
    <property type="match status" value="1"/>
</dbReference>
<gene>
    <name evidence="3" type="ORF">F1735_21860</name>
</gene>
<name>A0ABX0MZ52_9BURK</name>
<keyword evidence="4" id="KW-1185">Reference proteome</keyword>
<protein>
    <submittedName>
        <fullName evidence="3">Glycosyltransferase</fullName>
    </submittedName>
</protein>
<dbReference type="EMBL" id="WHJF01000066">
    <property type="protein sequence ID" value="NHZ64912.1"/>
    <property type="molecule type" value="Genomic_DNA"/>
</dbReference>
<dbReference type="InterPro" id="IPR055259">
    <property type="entry name" value="YkvP/CgeB_Glyco_trans-like"/>
</dbReference>
<dbReference type="Proteomes" id="UP000610594">
    <property type="component" value="Unassembled WGS sequence"/>
</dbReference>
<dbReference type="SUPFAM" id="SSF53756">
    <property type="entry name" value="UDP-Glycosyltransferase/glycogen phosphorylase"/>
    <property type="match status" value="1"/>
</dbReference>
<evidence type="ECO:0000313" key="3">
    <source>
        <dbReference type="EMBL" id="NHZ64912.1"/>
    </source>
</evidence>